<reference evidence="2 3" key="1">
    <citation type="journal article" date="2020" name="BMC Genomics">
        <title>Intraspecific diversification of the crop wild relative Brassica cretica Lam. using demographic model selection.</title>
        <authorList>
            <person name="Kioukis A."/>
            <person name="Michalopoulou V.A."/>
            <person name="Briers L."/>
            <person name="Pirintsos S."/>
            <person name="Studholme D.J."/>
            <person name="Pavlidis P."/>
            <person name="Sarris P.F."/>
        </authorList>
    </citation>
    <scope>NUCLEOTIDE SEQUENCE [LARGE SCALE GENOMIC DNA]</scope>
    <source>
        <strain evidence="3">cv. PFS-1207/04</strain>
    </source>
</reference>
<accession>A0ABQ7CSR5</accession>
<feature type="region of interest" description="Disordered" evidence="1">
    <location>
        <begin position="46"/>
        <end position="82"/>
    </location>
</feature>
<gene>
    <name evidence="2" type="ORF">DY000_02018492</name>
</gene>
<sequence length="82" mass="8625">MDPFSEPCSFQNLLNSQQPQTSFSFASREPSIEVSAPDASVFAQSSTSVPCSLGGDEPMARPVGVKAAKGKGQEDKKEVGSM</sequence>
<comment type="caution">
    <text evidence="2">The sequence shown here is derived from an EMBL/GenBank/DDBJ whole genome shotgun (WGS) entry which is preliminary data.</text>
</comment>
<organism evidence="2 3">
    <name type="scientific">Brassica cretica</name>
    <name type="common">Mustard</name>
    <dbReference type="NCBI Taxonomy" id="69181"/>
    <lineage>
        <taxon>Eukaryota</taxon>
        <taxon>Viridiplantae</taxon>
        <taxon>Streptophyta</taxon>
        <taxon>Embryophyta</taxon>
        <taxon>Tracheophyta</taxon>
        <taxon>Spermatophyta</taxon>
        <taxon>Magnoliopsida</taxon>
        <taxon>eudicotyledons</taxon>
        <taxon>Gunneridae</taxon>
        <taxon>Pentapetalae</taxon>
        <taxon>rosids</taxon>
        <taxon>malvids</taxon>
        <taxon>Brassicales</taxon>
        <taxon>Brassicaceae</taxon>
        <taxon>Brassiceae</taxon>
        <taxon>Brassica</taxon>
    </lineage>
</organism>
<evidence type="ECO:0000313" key="3">
    <source>
        <dbReference type="Proteomes" id="UP000266723"/>
    </source>
</evidence>
<feature type="compositionally biased region" description="Basic and acidic residues" evidence="1">
    <location>
        <begin position="71"/>
        <end position="82"/>
    </location>
</feature>
<evidence type="ECO:0000313" key="2">
    <source>
        <dbReference type="EMBL" id="KAF3563141.1"/>
    </source>
</evidence>
<dbReference type="Proteomes" id="UP000266723">
    <property type="component" value="Unassembled WGS sequence"/>
</dbReference>
<keyword evidence="3" id="KW-1185">Reference proteome</keyword>
<protein>
    <submittedName>
        <fullName evidence="2">Uncharacterized protein</fullName>
    </submittedName>
</protein>
<dbReference type="EMBL" id="QGKV02000759">
    <property type="protein sequence ID" value="KAF3563141.1"/>
    <property type="molecule type" value="Genomic_DNA"/>
</dbReference>
<evidence type="ECO:0000256" key="1">
    <source>
        <dbReference type="SAM" id="MobiDB-lite"/>
    </source>
</evidence>
<name>A0ABQ7CSR5_BRACR</name>
<proteinExistence type="predicted"/>